<keyword evidence="2" id="KW-0472">Membrane</keyword>
<keyword evidence="2" id="KW-1133">Transmembrane helix</keyword>
<proteinExistence type="predicted"/>
<organism evidence="3 4">
    <name type="scientific">Tanacetum coccineum</name>
    <dbReference type="NCBI Taxonomy" id="301880"/>
    <lineage>
        <taxon>Eukaryota</taxon>
        <taxon>Viridiplantae</taxon>
        <taxon>Streptophyta</taxon>
        <taxon>Embryophyta</taxon>
        <taxon>Tracheophyta</taxon>
        <taxon>Spermatophyta</taxon>
        <taxon>Magnoliopsida</taxon>
        <taxon>eudicotyledons</taxon>
        <taxon>Gunneridae</taxon>
        <taxon>Pentapetalae</taxon>
        <taxon>asterids</taxon>
        <taxon>campanulids</taxon>
        <taxon>Asterales</taxon>
        <taxon>Asteraceae</taxon>
        <taxon>Asteroideae</taxon>
        <taxon>Anthemideae</taxon>
        <taxon>Anthemidinae</taxon>
        <taxon>Tanacetum</taxon>
    </lineage>
</organism>
<dbReference type="EMBL" id="BQNB010008992">
    <property type="protein sequence ID" value="GJS57247.1"/>
    <property type="molecule type" value="Genomic_DNA"/>
</dbReference>
<accession>A0ABQ4WWH4</accession>
<evidence type="ECO:0000313" key="4">
    <source>
        <dbReference type="Proteomes" id="UP001151760"/>
    </source>
</evidence>
<keyword evidence="2" id="KW-0812">Transmembrane</keyword>
<reference evidence="3" key="1">
    <citation type="journal article" date="2022" name="Int. J. Mol. Sci.">
        <title>Draft Genome of Tanacetum Coccineum: Genomic Comparison of Closely Related Tanacetum-Family Plants.</title>
        <authorList>
            <person name="Yamashiro T."/>
            <person name="Shiraishi A."/>
            <person name="Nakayama K."/>
            <person name="Satake H."/>
        </authorList>
    </citation>
    <scope>NUCLEOTIDE SEQUENCE</scope>
</reference>
<protein>
    <submittedName>
        <fullName evidence="3">Uncharacterized protein</fullName>
    </submittedName>
</protein>
<gene>
    <name evidence="3" type="ORF">Tco_0652031</name>
</gene>
<comment type="caution">
    <text evidence="3">The sequence shown here is derived from an EMBL/GenBank/DDBJ whole genome shotgun (WGS) entry which is preliminary data.</text>
</comment>
<feature type="compositionally biased region" description="Basic and acidic residues" evidence="1">
    <location>
        <begin position="201"/>
        <end position="213"/>
    </location>
</feature>
<evidence type="ECO:0000313" key="3">
    <source>
        <dbReference type="EMBL" id="GJS57247.1"/>
    </source>
</evidence>
<feature type="compositionally biased region" description="Acidic residues" evidence="1">
    <location>
        <begin position="190"/>
        <end position="200"/>
    </location>
</feature>
<dbReference type="Proteomes" id="UP001151760">
    <property type="component" value="Unassembled WGS sequence"/>
</dbReference>
<evidence type="ECO:0000256" key="1">
    <source>
        <dbReference type="SAM" id="MobiDB-lite"/>
    </source>
</evidence>
<feature type="transmembrane region" description="Helical" evidence="2">
    <location>
        <begin position="99"/>
        <end position="119"/>
    </location>
</feature>
<feature type="region of interest" description="Disordered" evidence="1">
    <location>
        <begin position="140"/>
        <end position="213"/>
    </location>
</feature>
<name>A0ABQ4WWH4_9ASTR</name>
<feature type="compositionally biased region" description="Acidic residues" evidence="1">
    <location>
        <begin position="165"/>
        <end position="183"/>
    </location>
</feature>
<reference evidence="3" key="2">
    <citation type="submission" date="2022-01" db="EMBL/GenBank/DDBJ databases">
        <authorList>
            <person name="Yamashiro T."/>
            <person name="Shiraishi A."/>
            <person name="Satake H."/>
            <person name="Nakayama K."/>
        </authorList>
    </citation>
    <scope>NUCLEOTIDE SEQUENCE</scope>
</reference>
<evidence type="ECO:0000256" key="2">
    <source>
        <dbReference type="SAM" id="Phobius"/>
    </source>
</evidence>
<sequence>MVLLEGDSPGRASWVVVVITPKGKGAAWLRFSDIGRVLNMESGRREFVLVGRHHKVTKPYDHEPFVELTYLCTLELINLIHPGTHDCVQYFVTYRISSLASSFHLLTFILGMLLSLWGAMMRRYHMGGEAIPRVNEDHEVPAEEVSHYPSIDSPTAESPGYVTESDPEEDPEEYEDDETEDGPVDYPMDGGDDGDDDDDDSSRMDDAKLMRWG</sequence>
<keyword evidence="4" id="KW-1185">Reference proteome</keyword>